<organism evidence="2 3">
    <name type="scientific">Purpureocillium takamizusanense</name>
    <dbReference type="NCBI Taxonomy" id="2060973"/>
    <lineage>
        <taxon>Eukaryota</taxon>
        <taxon>Fungi</taxon>
        <taxon>Dikarya</taxon>
        <taxon>Ascomycota</taxon>
        <taxon>Pezizomycotina</taxon>
        <taxon>Sordariomycetes</taxon>
        <taxon>Hypocreomycetidae</taxon>
        <taxon>Hypocreales</taxon>
        <taxon>Ophiocordycipitaceae</taxon>
        <taxon>Purpureocillium</taxon>
    </lineage>
</organism>
<dbReference type="GeneID" id="72071682"/>
<gene>
    <name evidence="2" type="ORF">JDV02_009737</name>
</gene>
<sequence length="154" mass="17169">MDGCNNHRHISSLLQEHDPSKQHDDTISSSSVRITGQPNPTPHIDSRQSSWFARIQQQLPRIHSPTPHVSHPPPPHPPPPHLLAPPHRTAAPAPASHRTIGPKVVVAFAASGTLNRILTLTYNHRTAQPRRHKRTSSMNLIRMVHLYIFSSGQL</sequence>
<feature type="region of interest" description="Disordered" evidence="1">
    <location>
        <begin position="13"/>
        <end position="95"/>
    </location>
</feature>
<keyword evidence="3" id="KW-1185">Reference proteome</keyword>
<protein>
    <submittedName>
        <fullName evidence="2">Uncharacterized protein</fullName>
    </submittedName>
</protein>
<dbReference type="EMBL" id="CP086363">
    <property type="protein sequence ID" value="UNI23950.1"/>
    <property type="molecule type" value="Genomic_DNA"/>
</dbReference>
<dbReference type="KEGG" id="ptkz:JDV02_009737"/>
<feature type="compositionally biased region" description="Pro residues" evidence="1">
    <location>
        <begin position="70"/>
        <end position="83"/>
    </location>
</feature>
<feature type="compositionally biased region" description="Polar residues" evidence="1">
    <location>
        <begin position="27"/>
        <end position="38"/>
    </location>
</feature>
<dbReference type="Proteomes" id="UP000829364">
    <property type="component" value="Chromosome 10"/>
</dbReference>
<proteinExistence type="predicted"/>
<accession>A0A9Q8QQD4</accession>
<evidence type="ECO:0000313" key="2">
    <source>
        <dbReference type="EMBL" id="UNI23950.1"/>
    </source>
</evidence>
<evidence type="ECO:0000313" key="3">
    <source>
        <dbReference type="Proteomes" id="UP000829364"/>
    </source>
</evidence>
<reference evidence="2" key="1">
    <citation type="submission" date="2021-11" db="EMBL/GenBank/DDBJ databases">
        <title>Purpureocillium_takamizusanense_genome.</title>
        <authorList>
            <person name="Nguyen N.-H."/>
        </authorList>
    </citation>
    <scope>NUCLEOTIDE SEQUENCE</scope>
    <source>
        <strain evidence="2">PT3</strain>
    </source>
</reference>
<evidence type="ECO:0000256" key="1">
    <source>
        <dbReference type="SAM" id="MobiDB-lite"/>
    </source>
</evidence>
<feature type="compositionally biased region" description="Low complexity" evidence="1">
    <location>
        <begin position="84"/>
        <end position="95"/>
    </location>
</feature>
<name>A0A9Q8QQD4_9HYPO</name>
<feature type="compositionally biased region" description="Basic and acidic residues" evidence="1">
    <location>
        <begin position="15"/>
        <end position="26"/>
    </location>
</feature>
<dbReference type="RefSeq" id="XP_047847431.1">
    <property type="nucleotide sequence ID" value="XM_047991419.1"/>
</dbReference>
<feature type="compositionally biased region" description="Polar residues" evidence="1">
    <location>
        <begin position="47"/>
        <end position="59"/>
    </location>
</feature>
<dbReference type="AlphaFoldDB" id="A0A9Q8QQD4"/>